<keyword evidence="4 6" id="KW-1133">Transmembrane helix</keyword>
<dbReference type="InterPro" id="IPR022791">
    <property type="entry name" value="L-PG_synthase/AglD"/>
</dbReference>
<keyword evidence="3 6" id="KW-0812">Transmembrane</keyword>
<feature type="transmembrane region" description="Helical" evidence="6">
    <location>
        <begin position="112"/>
        <end position="129"/>
    </location>
</feature>
<keyword evidence="2" id="KW-1003">Cell membrane</keyword>
<feature type="transmembrane region" description="Helical" evidence="6">
    <location>
        <begin position="267"/>
        <end position="287"/>
    </location>
</feature>
<sequence>MLVILFIIISAIGFFADFKKAVQSLEYFDKIYLIGAAIFGFGNDFIKFFRWHLYIKKLSIKVNFFTDLKIFLCGLAMSVTPVKFGYTIKNYIIENITKTPFKKTLSATFAEIYVDFLILSVISLIGMFYLQKFSILGAILIIAVSIIFYPKIFKQIFVKLRTILPYTIRKYYVVLKDMVSFFTIGLFSEVILITILAWTSEGVSLSLILKGFGFDVNIIKTTVIFGFATLVGSLSMLPGGLIVSDITLFGLLIYIGIPAYVSLPATILARICTLWLSVIVGNTALFVNRKAFFGVKK</sequence>
<evidence type="ECO:0008006" key="9">
    <source>
        <dbReference type="Google" id="ProtNLM"/>
    </source>
</evidence>
<dbReference type="AlphaFoldDB" id="A0A1G6HME0"/>
<dbReference type="Pfam" id="PF03706">
    <property type="entry name" value="LPG_synthase_TM"/>
    <property type="match status" value="1"/>
</dbReference>
<dbReference type="PANTHER" id="PTHR39087">
    <property type="entry name" value="UPF0104 MEMBRANE PROTEIN MJ1595"/>
    <property type="match status" value="1"/>
</dbReference>
<dbReference type="NCBIfam" id="TIGR00374">
    <property type="entry name" value="flippase-like domain"/>
    <property type="match status" value="1"/>
</dbReference>
<evidence type="ECO:0000256" key="4">
    <source>
        <dbReference type="ARBA" id="ARBA00022989"/>
    </source>
</evidence>
<evidence type="ECO:0000256" key="2">
    <source>
        <dbReference type="ARBA" id="ARBA00022475"/>
    </source>
</evidence>
<evidence type="ECO:0000313" key="7">
    <source>
        <dbReference type="EMBL" id="SDB95467.1"/>
    </source>
</evidence>
<organism evidence="7 8">
    <name type="scientific">Desulfurella multipotens</name>
    <dbReference type="NCBI Taxonomy" id="79269"/>
    <lineage>
        <taxon>Bacteria</taxon>
        <taxon>Pseudomonadati</taxon>
        <taxon>Campylobacterota</taxon>
        <taxon>Desulfurellia</taxon>
        <taxon>Desulfurellales</taxon>
        <taxon>Desulfurellaceae</taxon>
        <taxon>Desulfurella</taxon>
    </lineage>
</organism>
<evidence type="ECO:0000256" key="1">
    <source>
        <dbReference type="ARBA" id="ARBA00004651"/>
    </source>
</evidence>
<dbReference type="PANTHER" id="PTHR39087:SF2">
    <property type="entry name" value="UPF0104 MEMBRANE PROTEIN MJ1595"/>
    <property type="match status" value="1"/>
</dbReference>
<keyword evidence="8" id="KW-1185">Reference proteome</keyword>
<feature type="transmembrane region" description="Helical" evidence="6">
    <location>
        <begin position="218"/>
        <end position="237"/>
    </location>
</feature>
<proteinExistence type="predicted"/>
<feature type="transmembrane region" description="Helical" evidence="6">
    <location>
        <begin position="174"/>
        <end position="198"/>
    </location>
</feature>
<dbReference type="EMBL" id="FMYU01000001">
    <property type="protein sequence ID" value="SDB95467.1"/>
    <property type="molecule type" value="Genomic_DNA"/>
</dbReference>
<feature type="transmembrane region" description="Helical" evidence="6">
    <location>
        <begin position="135"/>
        <end position="153"/>
    </location>
</feature>
<evidence type="ECO:0000313" key="8">
    <source>
        <dbReference type="Proteomes" id="UP000199411"/>
    </source>
</evidence>
<feature type="transmembrane region" description="Helical" evidence="6">
    <location>
        <begin position="242"/>
        <end position="261"/>
    </location>
</feature>
<evidence type="ECO:0000256" key="6">
    <source>
        <dbReference type="SAM" id="Phobius"/>
    </source>
</evidence>
<feature type="transmembrane region" description="Helical" evidence="6">
    <location>
        <begin position="31"/>
        <end position="49"/>
    </location>
</feature>
<gene>
    <name evidence="7" type="ORF">SAMN05660835_00036</name>
</gene>
<evidence type="ECO:0000256" key="3">
    <source>
        <dbReference type="ARBA" id="ARBA00022692"/>
    </source>
</evidence>
<keyword evidence="5 6" id="KW-0472">Membrane</keyword>
<dbReference type="GO" id="GO:0005886">
    <property type="term" value="C:plasma membrane"/>
    <property type="evidence" value="ECO:0007669"/>
    <property type="project" value="UniProtKB-SubCell"/>
</dbReference>
<reference evidence="8" key="1">
    <citation type="submission" date="2016-10" db="EMBL/GenBank/DDBJ databases">
        <authorList>
            <person name="Varghese N."/>
            <person name="Submissions S."/>
        </authorList>
    </citation>
    <scope>NUCLEOTIDE SEQUENCE [LARGE SCALE GENOMIC DNA]</scope>
    <source>
        <strain evidence="8">DSM 8415</strain>
    </source>
</reference>
<comment type="subcellular location">
    <subcellularLocation>
        <location evidence="1">Cell membrane</location>
        <topology evidence="1">Multi-pass membrane protein</topology>
    </subcellularLocation>
</comment>
<evidence type="ECO:0000256" key="5">
    <source>
        <dbReference type="ARBA" id="ARBA00023136"/>
    </source>
</evidence>
<protein>
    <recommendedName>
        <fullName evidence="9">Lysylphosphatidylglycerol synthase TM region</fullName>
    </recommendedName>
</protein>
<accession>A0A1G6HME0</accession>
<dbReference type="Proteomes" id="UP000199411">
    <property type="component" value="Unassembled WGS sequence"/>
</dbReference>
<name>A0A1G6HME0_9BACT</name>